<feature type="domain" description="YegS/DAGK C-terminal" evidence="1">
    <location>
        <begin position="9"/>
        <end position="68"/>
    </location>
</feature>
<name>A0A0F8VQ75_9ZZZZ</name>
<dbReference type="InterPro" id="IPR045540">
    <property type="entry name" value="YegS/DAGK_C"/>
</dbReference>
<comment type="caution">
    <text evidence="2">The sequence shown here is derived from an EMBL/GenBank/DDBJ whole genome shotgun (WGS) entry which is preliminary data.</text>
</comment>
<evidence type="ECO:0000313" key="2">
    <source>
        <dbReference type="EMBL" id="KKK46518.1"/>
    </source>
</evidence>
<dbReference type="Gene3D" id="2.60.200.40">
    <property type="match status" value="1"/>
</dbReference>
<proteinExistence type="predicted"/>
<accession>A0A0F8VQ75</accession>
<sequence length="69" mass="7415">GYVGPLARIRGLFKLRSGAFVDLPHVDYRTVRCVEAIAETPVPVEIDGEPVGTVPAVFDLLPARLAIIS</sequence>
<dbReference type="Pfam" id="PF19279">
    <property type="entry name" value="YegS_C"/>
    <property type="match status" value="1"/>
</dbReference>
<gene>
    <name evidence="2" type="ORF">LCGC14_3163860</name>
</gene>
<protein>
    <recommendedName>
        <fullName evidence="1">YegS/DAGK C-terminal domain-containing protein</fullName>
    </recommendedName>
</protein>
<organism evidence="2">
    <name type="scientific">marine sediment metagenome</name>
    <dbReference type="NCBI Taxonomy" id="412755"/>
    <lineage>
        <taxon>unclassified sequences</taxon>
        <taxon>metagenomes</taxon>
        <taxon>ecological metagenomes</taxon>
    </lineage>
</organism>
<dbReference type="InterPro" id="IPR016064">
    <property type="entry name" value="NAD/diacylglycerol_kinase_sf"/>
</dbReference>
<reference evidence="2" key="1">
    <citation type="journal article" date="2015" name="Nature">
        <title>Complex archaea that bridge the gap between prokaryotes and eukaryotes.</title>
        <authorList>
            <person name="Spang A."/>
            <person name="Saw J.H."/>
            <person name="Jorgensen S.L."/>
            <person name="Zaremba-Niedzwiedzka K."/>
            <person name="Martijn J."/>
            <person name="Lind A.E."/>
            <person name="van Eijk R."/>
            <person name="Schleper C."/>
            <person name="Guy L."/>
            <person name="Ettema T.J."/>
        </authorList>
    </citation>
    <scope>NUCLEOTIDE SEQUENCE</scope>
</reference>
<dbReference type="EMBL" id="LAZR01070006">
    <property type="protein sequence ID" value="KKK46518.1"/>
    <property type="molecule type" value="Genomic_DNA"/>
</dbReference>
<dbReference type="AlphaFoldDB" id="A0A0F8VQ75"/>
<evidence type="ECO:0000259" key="1">
    <source>
        <dbReference type="Pfam" id="PF19279"/>
    </source>
</evidence>
<feature type="non-terminal residue" evidence="2">
    <location>
        <position position="1"/>
    </location>
</feature>
<dbReference type="SUPFAM" id="SSF111331">
    <property type="entry name" value="NAD kinase/diacylglycerol kinase-like"/>
    <property type="match status" value="1"/>
</dbReference>